<dbReference type="EMBL" id="CAUJNA010003545">
    <property type="protein sequence ID" value="CAJ1404481.1"/>
    <property type="molecule type" value="Genomic_DNA"/>
</dbReference>
<dbReference type="AlphaFoldDB" id="A0AA36NI04"/>
<dbReference type="Proteomes" id="UP001178507">
    <property type="component" value="Unassembled WGS sequence"/>
</dbReference>
<sequence length="154" mass="16633">MWTWARQKVIGTLGRSKNAAKTQAPEASAQVPRHMLLTLTCKTQGKTGCLSMWPVSSIPSSPDAGTKFRAYPDHPGICPGQASQMHFVARVTSPRHTSATLRAAGRVVAKPGEITLACWQHFECVASSISRVRGVYHLKDVVARAPDMLQGVAL</sequence>
<protein>
    <submittedName>
        <fullName evidence="1">Uncharacterized protein</fullName>
    </submittedName>
</protein>
<proteinExistence type="predicted"/>
<name>A0AA36NI04_9DINO</name>
<organism evidence="1 2">
    <name type="scientific">Effrenium voratum</name>
    <dbReference type="NCBI Taxonomy" id="2562239"/>
    <lineage>
        <taxon>Eukaryota</taxon>
        <taxon>Sar</taxon>
        <taxon>Alveolata</taxon>
        <taxon>Dinophyceae</taxon>
        <taxon>Suessiales</taxon>
        <taxon>Symbiodiniaceae</taxon>
        <taxon>Effrenium</taxon>
    </lineage>
</organism>
<keyword evidence="2" id="KW-1185">Reference proteome</keyword>
<evidence type="ECO:0000313" key="2">
    <source>
        <dbReference type="Proteomes" id="UP001178507"/>
    </source>
</evidence>
<reference evidence="1" key="1">
    <citation type="submission" date="2023-08" db="EMBL/GenBank/DDBJ databases">
        <authorList>
            <person name="Chen Y."/>
            <person name="Shah S."/>
            <person name="Dougan E. K."/>
            <person name="Thang M."/>
            <person name="Chan C."/>
        </authorList>
    </citation>
    <scope>NUCLEOTIDE SEQUENCE</scope>
</reference>
<accession>A0AA36NI04</accession>
<gene>
    <name evidence="1" type="ORF">EVOR1521_LOCUS26909</name>
</gene>
<evidence type="ECO:0000313" key="1">
    <source>
        <dbReference type="EMBL" id="CAJ1404481.1"/>
    </source>
</evidence>
<comment type="caution">
    <text evidence="1">The sequence shown here is derived from an EMBL/GenBank/DDBJ whole genome shotgun (WGS) entry which is preliminary data.</text>
</comment>